<dbReference type="SMART" id="SM00382">
    <property type="entry name" value="AAA"/>
    <property type="match status" value="2"/>
</dbReference>
<dbReference type="InterPro" id="IPR017871">
    <property type="entry name" value="ABC_transporter-like_CS"/>
</dbReference>
<dbReference type="GO" id="GO:0016887">
    <property type="term" value="F:ATP hydrolysis activity"/>
    <property type="evidence" value="ECO:0007669"/>
    <property type="project" value="InterPro"/>
</dbReference>
<dbReference type="GO" id="GO:0005886">
    <property type="term" value="C:plasma membrane"/>
    <property type="evidence" value="ECO:0007669"/>
    <property type="project" value="UniProtKB-SubCell"/>
</dbReference>
<dbReference type="NCBIfam" id="NF007739">
    <property type="entry name" value="PRK10419.1"/>
    <property type="match status" value="2"/>
</dbReference>
<dbReference type="GO" id="GO:0055085">
    <property type="term" value="P:transmembrane transport"/>
    <property type="evidence" value="ECO:0007669"/>
    <property type="project" value="UniProtKB-ARBA"/>
</dbReference>
<feature type="domain" description="ABC transporter" evidence="6">
    <location>
        <begin position="10"/>
        <end position="260"/>
    </location>
</feature>
<dbReference type="PROSITE" id="PS00211">
    <property type="entry name" value="ABC_TRANSPORTER_1"/>
    <property type="match status" value="2"/>
</dbReference>
<dbReference type="PANTHER" id="PTHR43776:SF7">
    <property type="entry name" value="D,D-DIPEPTIDE TRANSPORT ATP-BINDING PROTEIN DDPF-RELATED"/>
    <property type="match status" value="1"/>
</dbReference>
<dbReference type="NCBIfam" id="NF008453">
    <property type="entry name" value="PRK11308.1"/>
    <property type="match status" value="2"/>
</dbReference>
<evidence type="ECO:0000256" key="4">
    <source>
        <dbReference type="ARBA" id="ARBA00022741"/>
    </source>
</evidence>
<keyword evidence="8" id="KW-1185">Reference proteome</keyword>
<dbReference type="InterPro" id="IPR003593">
    <property type="entry name" value="AAA+_ATPase"/>
</dbReference>
<dbReference type="AlphaFoldDB" id="A0A1H3AAY6"/>
<evidence type="ECO:0000313" key="8">
    <source>
        <dbReference type="Proteomes" id="UP000199441"/>
    </source>
</evidence>
<dbReference type="EMBL" id="FNOI01000005">
    <property type="protein sequence ID" value="SDX26029.1"/>
    <property type="molecule type" value="Genomic_DNA"/>
</dbReference>
<dbReference type="Pfam" id="PF08352">
    <property type="entry name" value="oligo_HPY"/>
    <property type="match status" value="2"/>
</dbReference>
<comment type="subcellular location">
    <subcellularLocation>
        <location evidence="1">Cell inner membrane</location>
        <topology evidence="1">Peripheral membrane protein</topology>
    </subcellularLocation>
</comment>
<dbReference type="SUPFAM" id="SSF52540">
    <property type="entry name" value="P-loop containing nucleoside triphosphate hydrolases"/>
    <property type="match status" value="2"/>
</dbReference>
<name>A0A1H3AAY6_9RHOB</name>
<dbReference type="OrthoDB" id="7802224at2"/>
<gene>
    <name evidence="7" type="ORF">SAMN04488001_2783</name>
</gene>
<comment type="similarity">
    <text evidence="2">Belongs to the ABC transporter superfamily.</text>
</comment>
<dbReference type="GO" id="GO:0015833">
    <property type="term" value="P:peptide transport"/>
    <property type="evidence" value="ECO:0007669"/>
    <property type="project" value="InterPro"/>
</dbReference>
<dbReference type="InterPro" id="IPR013563">
    <property type="entry name" value="Oligopep_ABC_C"/>
</dbReference>
<proteinExistence type="inferred from homology"/>
<evidence type="ECO:0000256" key="2">
    <source>
        <dbReference type="ARBA" id="ARBA00005417"/>
    </source>
</evidence>
<protein>
    <submittedName>
        <fullName evidence="7">Peptide/nickel transport system ATP-binding protein</fullName>
    </submittedName>
</protein>
<dbReference type="InterPro" id="IPR027417">
    <property type="entry name" value="P-loop_NTPase"/>
</dbReference>
<accession>A0A1H3AAY6</accession>
<dbReference type="GO" id="GO:0005524">
    <property type="term" value="F:ATP binding"/>
    <property type="evidence" value="ECO:0007669"/>
    <property type="project" value="UniProtKB-KW"/>
</dbReference>
<reference evidence="8" key="1">
    <citation type="submission" date="2016-10" db="EMBL/GenBank/DDBJ databases">
        <authorList>
            <person name="Varghese N."/>
            <person name="Submissions S."/>
        </authorList>
    </citation>
    <scope>NUCLEOTIDE SEQUENCE [LARGE SCALE GENOMIC DNA]</scope>
    <source>
        <strain evidence="8">DSM 26922</strain>
    </source>
</reference>
<dbReference type="PANTHER" id="PTHR43776">
    <property type="entry name" value="TRANSPORT ATP-BINDING PROTEIN"/>
    <property type="match status" value="1"/>
</dbReference>
<evidence type="ECO:0000259" key="6">
    <source>
        <dbReference type="PROSITE" id="PS50893"/>
    </source>
</evidence>
<dbReference type="FunFam" id="3.40.50.300:FF:000016">
    <property type="entry name" value="Oligopeptide ABC transporter ATP-binding component"/>
    <property type="match status" value="1"/>
</dbReference>
<dbReference type="STRING" id="670155.SAMN04488001_2783"/>
<keyword evidence="4" id="KW-0547">Nucleotide-binding</keyword>
<dbReference type="CDD" id="cd03257">
    <property type="entry name" value="ABC_NikE_OppD_transporters"/>
    <property type="match status" value="2"/>
</dbReference>
<evidence type="ECO:0000256" key="3">
    <source>
        <dbReference type="ARBA" id="ARBA00022448"/>
    </source>
</evidence>
<evidence type="ECO:0000256" key="5">
    <source>
        <dbReference type="ARBA" id="ARBA00022840"/>
    </source>
</evidence>
<dbReference type="Proteomes" id="UP000199441">
    <property type="component" value="Unassembled WGS sequence"/>
</dbReference>
<evidence type="ECO:0000256" key="1">
    <source>
        <dbReference type="ARBA" id="ARBA00004417"/>
    </source>
</evidence>
<sequence>MIVSTQAPLLHWDRLSVPLPTGADRPHAVENLSLDLRQNEVLCLVGESGSGKSVSAMATMGLLKGEMSQTSGAIRFAGQDLTKLSPDARRQLTGSKLSMVFQEPIASLNPFYTAGAQVSETIRTHSDQPAAAIREKVLSLFEEVHLPNPEQIFRAYPHELSGGQCQRVMIASALALDPAVLIADEPTTALDVTTQAQILSLILALRDNHNTGILFITHDFGVVSEIADRVAVMRKGQLVEVGPREQILTNPQHDYTKALLAAVPKLAPRAARPVQGKPILEVNSVSKTYRTGSFLRKAGREVKAVVDANIHIHGGETLGVVGESGSGKTTLSQCIIRMVEPTSGQVQIAGKDFLSLKGKELRKARQRVQIIFQDPYTSLDPRQKVGDAIAEGPLIHGTDMREATKISHELIEAVGLETAAADRYPHEFSGGQRQRICIARALALQPDLLIADESVSALDVSVQAQILDLLADIQTQRGFAMLFVTHDLRVASQICDRICVMQRGQIVETGAPDQLFANAKEPYTRALLAAVPGANRVFG</sequence>
<dbReference type="InterPro" id="IPR050319">
    <property type="entry name" value="ABC_transp_ATP-bind"/>
</dbReference>
<dbReference type="InterPro" id="IPR003439">
    <property type="entry name" value="ABC_transporter-like_ATP-bd"/>
</dbReference>
<organism evidence="7 8">
    <name type="scientific">Litoreibacter albidus</name>
    <dbReference type="NCBI Taxonomy" id="670155"/>
    <lineage>
        <taxon>Bacteria</taxon>
        <taxon>Pseudomonadati</taxon>
        <taxon>Pseudomonadota</taxon>
        <taxon>Alphaproteobacteria</taxon>
        <taxon>Rhodobacterales</taxon>
        <taxon>Roseobacteraceae</taxon>
        <taxon>Litoreibacter</taxon>
    </lineage>
</organism>
<keyword evidence="3" id="KW-0813">Transport</keyword>
<dbReference type="PROSITE" id="PS50893">
    <property type="entry name" value="ABC_TRANSPORTER_2"/>
    <property type="match status" value="2"/>
</dbReference>
<keyword evidence="5 7" id="KW-0067">ATP-binding</keyword>
<evidence type="ECO:0000313" key="7">
    <source>
        <dbReference type="EMBL" id="SDX26029.1"/>
    </source>
</evidence>
<dbReference type="Gene3D" id="3.40.50.300">
    <property type="entry name" value="P-loop containing nucleotide triphosphate hydrolases"/>
    <property type="match status" value="2"/>
</dbReference>
<dbReference type="RefSeq" id="WP_089947541.1">
    <property type="nucleotide sequence ID" value="NZ_FNOI01000005.1"/>
</dbReference>
<dbReference type="Pfam" id="PF00005">
    <property type="entry name" value="ABC_tran"/>
    <property type="match status" value="2"/>
</dbReference>
<feature type="domain" description="ABC transporter" evidence="6">
    <location>
        <begin position="280"/>
        <end position="528"/>
    </location>
</feature>